<accession>A0AA38VS47</accession>
<dbReference type="PANTHER" id="PTHR33116">
    <property type="entry name" value="REVERSE TRANSCRIPTASE ZINC-BINDING DOMAIN-CONTAINING PROTEIN-RELATED-RELATED"/>
    <property type="match status" value="1"/>
</dbReference>
<dbReference type="Pfam" id="PF13966">
    <property type="entry name" value="zf-RVT"/>
    <property type="match status" value="1"/>
</dbReference>
<name>A0AA38VS47_9ASTR</name>
<dbReference type="AlphaFoldDB" id="A0AA38VS47"/>
<evidence type="ECO:0000313" key="3">
    <source>
        <dbReference type="Proteomes" id="UP001172457"/>
    </source>
</evidence>
<gene>
    <name evidence="2" type="ORF">OSB04_un000203</name>
</gene>
<protein>
    <recommendedName>
        <fullName evidence="1">Reverse transcriptase zinc-binding domain-containing protein</fullName>
    </recommendedName>
</protein>
<reference evidence="2" key="1">
    <citation type="submission" date="2023-03" db="EMBL/GenBank/DDBJ databases">
        <title>Chromosome-scale reference genome and RAD-based genetic map of yellow starthistle (Centaurea solstitialis) reveal putative structural variation and QTLs associated with invader traits.</title>
        <authorList>
            <person name="Reatini B."/>
            <person name="Cang F.A."/>
            <person name="Jiang Q."/>
            <person name="Mckibben M.T.W."/>
            <person name="Barker M.S."/>
            <person name="Rieseberg L.H."/>
            <person name="Dlugosch K.M."/>
        </authorList>
    </citation>
    <scope>NUCLEOTIDE SEQUENCE</scope>
    <source>
        <strain evidence="2">CAN-66</strain>
        <tissue evidence="2">Leaf</tissue>
    </source>
</reference>
<dbReference type="PANTHER" id="PTHR33116:SF84">
    <property type="entry name" value="RNA-DIRECTED DNA POLYMERASE"/>
    <property type="match status" value="1"/>
</dbReference>
<dbReference type="Proteomes" id="UP001172457">
    <property type="component" value="Unassembled WGS sequence"/>
</dbReference>
<feature type="domain" description="Reverse transcriptase zinc-binding" evidence="1">
    <location>
        <begin position="4"/>
        <end position="48"/>
    </location>
</feature>
<sequence length="136" mass="16385">MFENGRLPTQDRLHWKHDPPDMKCPLCKNFMDSHDHLFFLCTFSLEVWRTIKHDTCLYGFDERWENIRAALIQGRGPWKKEQRLALQASVYCIWRERNRRLFANRSNDAIFVIKEIREVVLQRMAWMTFEGACSYG</sequence>
<organism evidence="2 3">
    <name type="scientific">Centaurea solstitialis</name>
    <name type="common">yellow star-thistle</name>
    <dbReference type="NCBI Taxonomy" id="347529"/>
    <lineage>
        <taxon>Eukaryota</taxon>
        <taxon>Viridiplantae</taxon>
        <taxon>Streptophyta</taxon>
        <taxon>Embryophyta</taxon>
        <taxon>Tracheophyta</taxon>
        <taxon>Spermatophyta</taxon>
        <taxon>Magnoliopsida</taxon>
        <taxon>eudicotyledons</taxon>
        <taxon>Gunneridae</taxon>
        <taxon>Pentapetalae</taxon>
        <taxon>asterids</taxon>
        <taxon>campanulids</taxon>
        <taxon>Asterales</taxon>
        <taxon>Asteraceae</taxon>
        <taxon>Carduoideae</taxon>
        <taxon>Cardueae</taxon>
        <taxon>Centaureinae</taxon>
        <taxon>Centaurea</taxon>
    </lineage>
</organism>
<dbReference type="InterPro" id="IPR026960">
    <property type="entry name" value="RVT-Znf"/>
</dbReference>
<comment type="caution">
    <text evidence="2">The sequence shown here is derived from an EMBL/GenBank/DDBJ whole genome shotgun (WGS) entry which is preliminary data.</text>
</comment>
<proteinExistence type="predicted"/>
<evidence type="ECO:0000313" key="2">
    <source>
        <dbReference type="EMBL" id="KAJ9536602.1"/>
    </source>
</evidence>
<evidence type="ECO:0000259" key="1">
    <source>
        <dbReference type="Pfam" id="PF13966"/>
    </source>
</evidence>
<dbReference type="EMBL" id="JARYMX010000014">
    <property type="protein sequence ID" value="KAJ9536602.1"/>
    <property type="molecule type" value="Genomic_DNA"/>
</dbReference>
<keyword evidence="3" id="KW-1185">Reference proteome</keyword>